<feature type="transmembrane region" description="Helical" evidence="2">
    <location>
        <begin position="7"/>
        <end position="28"/>
    </location>
</feature>
<name>A0A6J6QZJ7_9ZZZZ</name>
<proteinExistence type="predicted"/>
<dbReference type="PANTHER" id="PTHR35335">
    <property type="entry name" value="UPF0716 PROTEIN FXSA"/>
    <property type="match status" value="1"/>
</dbReference>
<feature type="transmembrane region" description="Helical" evidence="2">
    <location>
        <begin position="83"/>
        <end position="108"/>
    </location>
</feature>
<evidence type="ECO:0000256" key="2">
    <source>
        <dbReference type="SAM" id="Phobius"/>
    </source>
</evidence>
<keyword evidence="2" id="KW-1133">Transmembrane helix</keyword>
<dbReference type="EMBL" id="CAEZXR010000179">
    <property type="protein sequence ID" value="CAB4712544.1"/>
    <property type="molecule type" value="Genomic_DNA"/>
</dbReference>
<accession>A0A6J6QZJ7</accession>
<reference evidence="3" key="1">
    <citation type="submission" date="2020-05" db="EMBL/GenBank/DDBJ databases">
        <authorList>
            <person name="Chiriac C."/>
            <person name="Salcher M."/>
            <person name="Ghai R."/>
            <person name="Kavagutti S V."/>
        </authorList>
    </citation>
    <scope>NUCLEOTIDE SEQUENCE</scope>
</reference>
<dbReference type="GO" id="GO:0016020">
    <property type="term" value="C:membrane"/>
    <property type="evidence" value="ECO:0007669"/>
    <property type="project" value="InterPro"/>
</dbReference>
<keyword evidence="2" id="KW-0812">Transmembrane</keyword>
<sequence>MSRRRRGLTWVLVLLFIVVPVLEIYVIVQVGQVIGALWTVVLLIVDSIIGSWLVRREGARTWRALRSALESGKMPATELADGALVLVGGTLMLAPGFVTDVVAVLLILPVTRPIFRRLLGTVIARRLQGAVIIRPGHGTRPGPGPDDGSVVRGEVVDD</sequence>
<evidence type="ECO:0000313" key="3">
    <source>
        <dbReference type="EMBL" id="CAB4712544.1"/>
    </source>
</evidence>
<evidence type="ECO:0000256" key="1">
    <source>
        <dbReference type="SAM" id="MobiDB-lite"/>
    </source>
</evidence>
<dbReference type="Pfam" id="PF04186">
    <property type="entry name" value="FxsA"/>
    <property type="match status" value="1"/>
</dbReference>
<organism evidence="3">
    <name type="scientific">freshwater metagenome</name>
    <dbReference type="NCBI Taxonomy" id="449393"/>
    <lineage>
        <taxon>unclassified sequences</taxon>
        <taxon>metagenomes</taxon>
        <taxon>ecological metagenomes</taxon>
    </lineage>
</organism>
<feature type="region of interest" description="Disordered" evidence="1">
    <location>
        <begin position="135"/>
        <end position="158"/>
    </location>
</feature>
<protein>
    <submittedName>
        <fullName evidence="3">Unannotated protein</fullName>
    </submittedName>
</protein>
<gene>
    <name evidence="3" type="ORF">UFOPK2579_01528</name>
</gene>
<dbReference type="AlphaFoldDB" id="A0A6J6QZJ7"/>
<dbReference type="InterPro" id="IPR007313">
    <property type="entry name" value="FxsA"/>
</dbReference>
<dbReference type="PANTHER" id="PTHR35335:SF1">
    <property type="entry name" value="UPF0716 PROTEIN FXSA"/>
    <property type="match status" value="1"/>
</dbReference>
<feature type="transmembrane region" description="Helical" evidence="2">
    <location>
        <begin position="34"/>
        <end position="54"/>
    </location>
</feature>
<keyword evidence="2" id="KW-0472">Membrane</keyword>
<dbReference type="NCBIfam" id="NF008528">
    <property type="entry name" value="PRK11463.1-2"/>
    <property type="match status" value="1"/>
</dbReference>